<protein>
    <submittedName>
        <fullName evidence="2">DUF2790 domain-containing protein</fullName>
    </submittedName>
</protein>
<dbReference type="Proteomes" id="UP000628086">
    <property type="component" value="Unassembled WGS sequence"/>
</dbReference>
<dbReference type="Gene3D" id="2.30.140.50">
    <property type="entry name" value="Protein of unknown function DUF2790"/>
    <property type="match status" value="1"/>
</dbReference>
<proteinExistence type="predicted"/>
<accession>A0ABR6V1H6</accession>
<keyword evidence="1" id="KW-0732">Signal</keyword>
<comment type="caution">
    <text evidence="2">The sequence shown here is derived from an EMBL/GenBank/DDBJ whole genome shotgun (WGS) entry which is preliminary data.</text>
</comment>
<gene>
    <name evidence="2" type="ORF">HU747_01820</name>
</gene>
<evidence type="ECO:0000256" key="1">
    <source>
        <dbReference type="SAM" id="SignalP"/>
    </source>
</evidence>
<dbReference type="EMBL" id="JABWRS010000001">
    <property type="protein sequence ID" value="MBC3474326.1"/>
    <property type="molecule type" value="Genomic_DNA"/>
</dbReference>
<dbReference type="RefSeq" id="WP_027906760.1">
    <property type="nucleotide sequence ID" value="NZ_JABWRR010000001.1"/>
</dbReference>
<dbReference type="Pfam" id="PF10976">
    <property type="entry name" value="DUF2790"/>
    <property type="match status" value="1"/>
</dbReference>
<dbReference type="InterPro" id="IPR021245">
    <property type="entry name" value="DUF2790"/>
</dbReference>
<name>A0ABR6V1H6_9PSED</name>
<keyword evidence="3" id="KW-1185">Reference proteome</keyword>
<sequence>MNFKTFASASLFAVLSLGTIAAQAATAPMSDAGVMQYRYGDTLDIKKVLSVQDDQGNACGLVNTRMDYLDSKGQQQSVQYRTYATGGCHEN</sequence>
<feature type="signal peptide" evidence="1">
    <location>
        <begin position="1"/>
        <end position="24"/>
    </location>
</feature>
<feature type="chain" id="PRO_5046855003" evidence="1">
    <location>
        <begin position="25"/>
        <end position="91"/>
    </location>
</feature>
<reference evidence="2 3" key="1">
    <citation type="journal article" date="2020" name="Microorganisms">
        <title>Reliable Identification of Environmental Pseudomonas Isolates Using the rpoD Gene.</title>
        <authorList>
            <consortium name="The Broad Institute Genome Sequencing Platform"/>
            <person name="Girard L."/>
            <person name="Lood C."/>
            <person name="Rokni-Zadeh H."/>
            <person name="van Noort V."/>
            <person name="Lavigne R."/>
            <person name="De Mot R."/>
        </authorList>
    </citation>
    <scope>NUCLEOTIDE SEQUENCE [LARGE SCALE GENOMIC DNA]</scope>
    <source>
        <strain evidence="2 3">RW7P2</strain>
    </source>
</reference>
<organism evidence="2 3">
    <name type="scientific">Pseudomonas taiwanensis</name>
    <dbReference type="NCBI Taxonomy" id="470150"/>
    <lineage>
        <taxon>Bacteria</taxon>
        <taxon>Pseudomonadati</taxon>
        <taxon>Pseudomonadota</taxon>
        <taxon>Gammaproteobacteria</taxon>
        <taxon>Pseudomonadales</taxon>
        <taxon>Pseudomonadaceae</taxon>
        <taxon>Pseudomonas</taxon>
    </lineage>
</organism>
<evidence type="ECO:0000313" key="3">
    <source>
        <dbReference type="Proteomes" id="UP000628086"/>
    </source>
</evidence>
<evidence type="ECO:0000313" key="2">
    <source>
        <dbReference type="EMBL" id="MBC3474326.1"/>
    </source>
</evidence>